<accession>A0ABV2M838</accession>
<feature type="domain" description="Chorismate-utilising enzyme C-terminal" evidence="11">
    <location>
        <begin position="187"/>
        <end position="440"/>
    </location>
</feature>
<keyword evidence="6" id="KW-0479">Metal-binding</keyword>
<keyword evidence="5 13" id="KW-0808">Transferase</keyword>
<evidence type="ECO:0000313" key="14">
    <source>
        <dbReference type="Proteomes" id="UP001549106"/>
    </source>
</evidence>
<reference evidence="13 14" key="1">
    <citation type="submission" date="2024-06" db="EMBL/GenBank/DDBJ databases">
        <title>Genomic Encyclopedia of Type Strains, Phase IV (KMG-IV): sequencing the most valuable type-strain genomes for metagenomic binning, comparative biology and taxonomic classification.</title>
        <authorList>
            <person name="Goeker M."/>
        </authorList>
    </citation>
    <scope>NUCLEOTIDE SEQUENCE [LARGE SCALE GENOMIC DNA]</scope>
    <source>
        <strain evidence="13 14">DSM 29492</strain>
    </source>
</reference>
<dbReference type="Gene3D" id="3.60.120.10">
    <property type="entry name" value="Anthranilate synthase"/>
    <property type="match status" value="1"/>
</dbReference>
<dbReference type="NCBIfam" id="TIGR00553">
    <property type="entry name" value="pabB"/>
    <property type="match status" value="1"/>
</dbReference>
<evidence type="ECO:0000256" key="10">
    <source>
        <dbReference type="ARBA" id="ARBA00047683"/>
    </source>
</evidence>
<dbReference type="InterPro" id="IPR006805">
    <property type="entry name" value="Anth_synth_I_N"/>
</dbReference>
<comment type="subunit">
    <text evidence="2">Heterotetramer consisting of two non-identical subunits: a beta subunit (TrpG) and a large alpha subunit (TrpE).</text>
</comment>
<evidence type="ECO:0000256" key="2">
    <source>
        <dbReference type="ARBA" id="ARBA00011575"/>
    </source>
</evidence>
<dbReference type="PANTHER" id="PTHR11236:SF48">
    <property type="entry name" value="ISOCHORISMATE SYNTHASE MENF"/>
    <property type="match status" value="1"/>
</dbReference>
<dbReference type="RefSeq" id="WP_055220657.1">
    <property type="nucleotide sequence ID" value="NZ_BAABXP010000002.1"/>
</dbReference>
<keyword evidence="8" id="KW-0456">Lyase</keyword>
<evidence type="ECO:0000256" key="8">
    <source>
        <dbReference type="ARBA" id="ARBA00023239"/>
    </source>
</evidence>
<evidence type="ECO:0000256" key="3">
    <source>
        <dbReference type="ARBA" id="ARBA00013139"/>
    </source>
</evidence>
<dbReference type="Pfam" id="PF00425">
    <property type="entry name" value="Chorismate_bind"/>
    <property type="match status" value="1"/>
</dbReference>
<keyword evidence="13" id="KW-0032">Aminotransferase</keyword>
<dbReference type="InterPro" id="IPR005802">
    <property type="entry name" value="ADC_synth_comp_1"/>
</dbReference>
<dbReference type="EMBL" id="JBEPMJ010000024">
    <property type="protein sequence ID" value="MET3751573.1"/>
    <property type="molecule type" value="Genomic_DNA"/>
</dbReference>
<evidence type="ECO:0000313" key="13">
    <source>
        <dbReference type="EMBL" id="MET3751573.1"/>
    </source>
</evidence>
<evidence type="ECO:0000256" key="7">
    <source>
        <dbReference type="ARBA" id="ARBA00022842"/>
    </source>
</evidence>
<evidence type="ECO:0000256" key="9">
    <source>
        <dbReference type="ARBA" id="ARBA00025634"/>
    </source>
</evidence>
<proteinExistence type="predicted"/>
<evidence type="ECO:0000256" key="6">
    <source>
        <dbReference type="ARBA" id="ARBA00022723"/>
    </source>
</evidence>
<comment type="cofactor">
    <cofactor evidence="1">
        <name>Mg(2+)</name>
        <dbReference type="ChEBI" id="CHEBI:18420"/>
    </cofactor>
</comment>
<protein>
    <recommendedName>
        <fullName evidence="4">Anthranilate synthase component 1</fullName>
        <ecNumber evidence="3">2.6.1.85</ecNumber>
    </recommendedName>
</protein>
<evidence type="ECO:0000259" key="12">
    <source>
        <dbReference type="Pfam" id="PF04715"/>
    </source>
</evidence>
<dbReference type="SUPFAM" id="SSF56322">
    <property type="entry name" value="ADC synthase"/>
    <property type="match status" value="1"/>
</dbReference>
<comment type="function">
    <text evidence="9">Part of a heterotetrameric complex that catalyzes the two-step biosynthesis of anthranilate, an intermediate in the biosynthesis of L-tryptophan. In the first step, the glutamine-binding beta subunit (TrpG) of anthranilate synthase (AS) provides the glutamine amidotransferase activity which generates ammonia as a substrate that, along with chorismate, is used in the second step, catalyzed by the large alpha subunit of AS (TrpE) to produce anthranilate. In the absence of TrpG, TrpE can synthesize anthranilate directly from chorismate and high concentrations of ammonia.</text>
</comment>
<dbReference type="PANTHER" id="PTHR11236">
    <property type="entry name" value="AMINOBENZOATE/ANTHRANILATE SYNTHASE"/>
    <property type="match status" value="1"/>
</dbReference>
<dbReference type="EC" id="2.6.1.85" evidence="3"/>
<feature type="domain" description="Anthranilate synthase component I N-terminal" evidence="12">
    <location>
        <begin position="16"/>
        <end position="143"/>
    </location>
</feature>
<evidence type="ECO:0000256" key="5">
    <source>
        <dbReference type="ARBA" id="ARBA00022679"/>
    </source>
</evidence>
<keyword evidence="7" id="KW-0460">Magnesium</keyword>
<dbReference type="InterPro" id="IPR005801">
    <property type="entry name" value="ADC_synthase"/>
</dbReference>
<dbReference type="Pfam" id="PF04715">
    <property type="entry name" value="Anth_synt_I_N"/>
    <property type="match status" value="1"/>
</dbReference>
<comment type="caution">
    <text evidence="13">The sequence shown here is derived from an EMBL/GenBank/DDBJ whole genome shotgun (WGS) entry which is preliminary data.</text>
</comment>
<evidence type="ECO:0000259" key="11">
    <source>
        <dbReference type="Pfam" id="PF00425"/>
    </source>
</evidence>
<name>A0ABV2M838_9FIRM</name>
<evidence type="ECO:0000256" key="1">
    <source>
        <dbReference type="ARBA" id="ARBA00001946"/>
    </source>
</evidence>
<keyword evidence="14" id="KW-1185">Reference proteome</keyword>
<dbReference type="GO" id="GO:0046820">
    <property type="term" value="F:4-amino-4-deoxychorismate synthase activity"/>
    <property type="evidence" value="ECO:0007669"/>
    <property type="project" value="UniProtKB-EC"/>
</dbReference>
<organism evidence="13 14">
    <name type="scientific">Blautia caecimuris</name>
    <dbReference type="NCBI Taxonomy" id="1796615"/>
    <lineage>
        <taxon>Bacteria</taxon>
        <taxon>Bacillati</taxon>
        <taxon>Bacillota</taxon>
        <taxon>Clostridia</taxon>
        <taxon>Lachnospirales</taxon>
        <taxon>Lachnospiraceae</taxon>
        <taxon>Blautia</taxon>
    </lineage>
</organism>
<dbReference type="Proteomes" id="UP001549106">
    <property type="component" value="Unassembled WGS sequence"/>
</dbReference>
<evidence type="ECO:0000256" key="4">
    <source>
        <dbReference type="ARBA" id="ARBA00020653"/>
    </source>
</evidence>
<dbReference type="InterPro" id="IPR019999">
    <property type="entry name" value="Anth_synth_I-like"/>
</dbReference>
<dbReference type="PRINTS" id="PR00095">
    <property type="entry name" value="ANTSNTHASEI"/>
</dbReference>
<comment type="catalytic activity">
    <reaction evidence="10">
        <text>chorismate + L-glutamine = anthranilate + pyruvate + L-glutamate + H(+)</text>
        <dbReference type="Rhea" id="RHEA:21732"/>
        <dbReference type="ChEBI" id="CHEBI:15361"/>
        <dbReference type="ChEBI" id="CHEBI:15378"/>
        <dbReference type="ChEBI" id="CHEBI:16567"/>
        <dbReference type="ChEBI" id="CHEBI:29748"/>
        <dbReference type="ChEBI" id="CHEBI:29985"/>
        <dbReference type="ChEBI" id="CHEBI:58359"/>
        <dbReference type="EC" id="4.1.3.27"/>
    </reaction>
</comment>
<sequence>MKTKIYKLDFYRKSEDIFEQYKCEPMAIFLDSSLENQLGRYSIIGLKPYLILKENDGIFYKNDEPQEETFEQGIQKYLKQYKEDNPTDLPLISGALGYFSYDYGRKFEGIRSRHPKKLQIPEVLFVFYDVLIIEDKVKKILYITARGETENAESVVKTLKQEIEKCASVKIPLRHKEQAEFYPNFTKEEYKTAIDNMIHYIIEGDIYIANMTQQLTVDSKKSPYDVYRYLRTYNPAPFGSFFQCGDFQIISASPERFLKINKNNIETRPIKGTRKRGETEEEDISLREELRNSSKDRSELLMIVDLERNDLNHICIPGSVKVTEHFAIETYATVFHLVTTIVGRLKENINTHDLLKAVFPGGSITGAPKIRAMEIIDELEHDRRNLYTGSLGYFSFDGNCDFNIIIRTAVYQDHRYYLGVGGGITCESDLEFEYEETLQKAKAILEALWEEESCL</sequence>
<dbReference type="InterPro" id="IPR015890">
    <property type="entry name" value="Chorismate_C"/>
</dbReference>
<gene>
    <name evidence="13" type="ORF">ABID24_002832</name>
</gene>